<dbReference type="InterPro" id="IPR051782">
    <property type="entry name" value="ABC_Transporter_VariousFunc"/>
</dbReference>
<name>A0AAJ5SHA6_MICMQ</name>
<keyword evidence="2" id="KW-0547">Nucleotide-binding</keyword>
<proteinExistence type="predicted"/>
<dbReference type="CDD" id="cd03230">
    <property type="entry name" value="ABC_DR_subfamily_A"/>
    <property type="match status" value="1"/>
</dbReference>
<sequence length="258" mass="28869">MVAMLDIQSVTKKYGKRQVLGPVSAKLDKGRYYALLGPNGAGKTTLLHILMGLTNCSSGMVTVRGTSIDNLETRRDLGFSPDDVPFPESLTGWEFLELHNRLRQRDDSERCLKLSELFQIKHALDQQIFEFSHGMRRKLQFVAAVSHEPALLALDEPFRGLDPRSSLVLRTFLQRYVDGGKTVLVATHDMLRAERDADEVFLLHNGLIRSQGTAEEVRSQAQNALSLEAAFDALTTDKKSAEIDNELILDLTATTTRR</sequence>
<gene>
    <name evidence="5" type="ORF">PWF71_13255</name>
</gene>
<evidence type="ECO:0000256" key="2">
    <source>
        <dbReference type="ARBA" id="ARBA00022741"/>
    </source>
</evidence>
<dbReference type="InterPro" id="IPR017871">
    <property type="entry name" value="ABC_transporter-like_CS"/>
</dbReference>
<dbReference type="RefSeq" id="WP_017829113.1">
    <property type="nucleotide sequence ID" value="NZ_CBDRLE010000001.1"/>
</dbReference>
<dbReference type="InterPro" id="IPR027417">
    <property type="entry name" value="P-loop_NTPase"/>
</dbReference>
<dbReference type="InterPro" id="IPR003593">
    <property type="entry name" value="AAA+_ATPase"/>
</dbReference>
<dbReference type="EMBL" id="CP118606">
    <property type="protein sequence ID" value="WEF20240.1"/>
    <property type="molecule type" value="Genomic_DNA"/>
</dbReference>
<dbReference type="PANTHER" id="PTHR42939:SF1">
    <property type="entry name" value="ABC TRANSPORTER ATP-BINDING PROTEIN ALBC-RELATED"/>
    <property type="match status" value="1"/>
</dbReference>
<keyword evidence="3 5" id="KW-0067">ATP-binding</keyword>
<feature type="domain" description="ABC transporter" evidence="4">
    <location>
        <begin position="5"/>
        <end position="230"/>
    </location>
</feature>
<protein>
    <submittedName>
        <fullName evidence="5">ABC transporter ATP-binding protein</fullName>
    </submittedName>
</protein>
<dbReference type="InterPro" id="IPR003439">
    <property type="entry name" value="ABC_transporter-like_ATP-bd"/>
</dbReference>
<dbReference type="GO" id="GO:0005524">
    <property type="term" value="F:ATP binding"/>
    <property type="evidence" value="ECO:0007669"/>
    <property type="project" value="UniProtKB-KW"/>
</dbReference>
<dbReference type="PROSITE" id="PS00211">
    <property type="entry name" value="ABC_TRANSPORTER_1"/>
    <property type="match status" value="1"/>
</dbReference>
<accession>A0AAJ5SHA6</accession>
<dbReference type="SMART" id="SM00382">
    <property type="entry name" value="AAA"/>
    <property type="match status" value="1"/>
</dbReference>
<organism evidence="5 6">
    <name type="scientific">Microbacterium maritypicum</name>
    <name type="common">Microbacterium liquefaciens</name>
    <dbReference type="NCBI Taxonomy" id="33918"/>
    <lineage>
        <taxon>Bacteria</taxon>
        <taxon>Bacillati</taxon>
        <taxon>Actinomycetota</taxon>
        <taxon>Actinomycetes</taxon>
        <taxon>Micrococcales</taxon>
        <taxon>Microbacteriaceae</taxon>
        <taxon>Microbacterium</taxon>
    </lineage>
</organism>
<evidence type="ECO:0000313" key="6">
    <source>
        <dbReference type="Proteomes" id="UP001214756"/>
    </source>
</evidence>
<dbReference type="Gene3D" id="3.40.50.300">
    <property type="entry name" value="P-loop containing nucleotide triphosphate hydrolases"/>
    <property type="match status" value="1"/>
</dbReference>
<dbReference type="AlphaFoldDB" id="A0AAJ5SHA6"/>
<dbReference type="GeneID" id="87016704"/>
<dbReference type="Pfam" id="PF00005">
    <property type="entry name" value="ABC_tran"/>
    <property type="match status" value="1"/>
</dbReference>
<evidence type="ECO:0000256" key="3">
    <source>
        <dbReference type="ARBA" id="ARBA00022840"/>
    </source>
</evidence>
<keyword evidence="1" id="KW-0813">Transport</keyword>
<evidence type="ECO:0000259" key="4">
    <source>
        <dbReference type="PROSITE" id="PS50893"/>
    </source>
</evidence>
<evidence type="ECO:0000313" key="5">
    <source>
        <dbReference type="EMBL" id="WEF20240.1"/>
    </source>
</evidence>
<evidence type="ECO:0000256" key="1">
    <source>
        <dbReference type="ARBA" id="ARBA00022448"/>
    </source>
</evidence>
<dbReference type="GO" id="GO:0016887">
    <property type="term" value="F:ATP hydrolysis activity"/>
    <property type="evidence" value="ECO:0007669"/>
    <property type="project" value="InterPro"/>
</dbReference>
<dbReference type="PROSITE" id="PS50893">
    <property type="entry name" value="ABC_TRANSPORTER_2"/>
    <property type="match status" value="1"/>
</dbReference>
<dbReference type="Proteomes" id="UP001214756">
    <property type="component" value="Chromosome"/>
</dbReference>
<dbReference type="SUPFAM" id="SSF52540">
    <property type="entry name" value="P-loop containing nucleoside triphosphate hydrolases"/>
    <property type="match status" value="1"/>
</dbReference>
<reference evidence="5" key="1">
    <citation type="submission" date="2023-02" db="EMBL/GenBank/DDBJ databases">
        <title>Genome sequence of Microbacterium liquefaciens B1075.</title>
        <authorList>
            <person name="Cao J."/>
            <person name="Li X."/>
        </authorList>
    </citation>
    <scope>NUCLEOTIDE SEQUENCE</scope>
    <source>
        <strain evidence="5">B1075</strain>
    </source>
</reference>
<dbReference type="PANTHER" id="PTHR42939">
    <property type="entry name" value="ABC TRANSPORTER ATP-BINDING PROTEIN ALBC-RELATED"/>
    <property type="match status" value="1"/>
</dbReference>